<sequence>MADVGDIFKLDLRGNIGGKLAVNTFFYRANTGDLDAADVVLEFDISVLPEIAAVEGVRKGYDAIECINLFDDEDDSTQGPTTEDGLIEGEDGGGHSAIPFNLASLKRSIRDGAKRFGPLSETYNADGIITGGGMITALANLADALEADLDLGAGHSVSPVIVKRIPYELEDPVRTAYRLPENVGESDYSLFSSALPVLRATTQNSRKPWVGA</sequence>
<accession>X1T297</accession>
<organism evidence="2">
    <name type="scientific">marine sediment metagenome</name>
    <dbReference type="NCBI Taxonomy" id="412755"/>
    <lineage>
        <taxon>unclassified sequences</taxon>
        <taxon>metagenomes</taxon>
        <taxon>ecological metagenomes</taxon>
    </lineage>
</organism>
<comment type="caution">
    <text evidence="2">The sequence shown here is derived from an EMBL/GenBank/DDBJ whole genome shotgun (WGS) entry which is preliminary data.</text>
</comment>
<protein>
    <submittedName>
        <fullName evidence="2">Uncharacterized protein</fullName>
    </submittedName>
</protein>
<evidence type="ECO:0000256" key="1">
    <source>
        <dbReference type="SAM" id="MobiDB-lite"/>
    </source>
</evidence>
<evidence type="ECO:0000313" key="2">
    <source>
        <dbReference type="EMBL" id="GAI74169.1"/>
    </source>
</evidence>
<name>X1T297_9ZZZZ</name>
<reference evidence="2" key="1">
    <citation type="journal article" date="2014" name="Front. Microbiol.">
        <title>High frequency of phylogenetically diverse reductive dehalogenase-homologous genes in deep subseafloor sedimentary metagenomes.</title>
        <authorList>
            <person name="Kawai M."/>
            <person name="Futagami T."/>
            <person name="Toyoda A."/>
            <person name="Takaki Y."/>
            <person name="Nishi S."/>
            <person name="Hori S."/>
            <person name="Arai W."/>
            <person name="Tsubouchi T."/>
            <person name="Morono Y."/>
            <person name="Uchiyama I."/>
            <person name="Ito T."/>
            <person name="Fujiyama A."/>
            <person name="Inagaki F."/>
            <person name="Takami H."/>
        </authorList>
    </citation>
    <scope>NUCLEOTIDE SEQUENCE</scope>
    <source>
        <strain evidence="2">Expedition CK06-06</strain>
    </source>
</reference>
<dbReference type="AlphaFoldDB" id="X1T297"/>
<gene>
    <name evidence="2" type="ORF">S12H4_15793</name>
</gene>
<dbReference type="EMBL" id="BARW01007606">
    <property type="protein sequence ID" value="GAI74169.1"/>
    <property type="molecule type" value="Genomic_DNA"/>
</dbReference>
<proteinExistence type="predicted"/>
<feature type="region of interest" description="Disordered" evidence="1">
    <location>
        <begin position="72"/>
        <end position="95"/>
    </location>
</feature>